<name>A0A9X1VSZ1_9BURK</name>
<dbReference type="PROSITE" id="PS00374">
    <property type="entry name" value="MGMT"/>
    <property type="match status" value="1"/>
</dbReference>
<accession>A0A9X1VSZ1</accession>
<dbReference type="GO" id="GO:0032259">
    <property type="term" value="P:methylation"/>
    <property type="evidence" value="ECO:0007669"/>
    <property type="project" value="UniProtKB-KW"/>
</dbReference>
<dbReference type="FunFam" id="1.10.10.10:FF:000214">
    <property type="entry name" value="Methylated-DNA--protein-cysteine methyltransferase"/>
    <property type="match status" value="1"/>
</dbReference>
<dbReference type="InterPro" id="IPR001497">
    <property type="entry name" value="MethylDNA_cys_MeTrfase_AS"/>
</dbReference>
<evidence type="ECO:0000256" key="6">
    <source>
        <dbReference type="ARBA" id="ARBA00022763"/>
    </source>
</evidence>
<dbReference type="PANTHER" id="PTHR10815">
    <property type="entry name" value="METHYLATED-DNA--PROTEIN-CYSTEINE METHYLTRANSFERASE"/>
    <property type="match status" value="1"/>
</dbReference>
<evidence type="ECO:0000256" key="3">
    <source>
        <dbReference type="ARBA" id="ARBA00011918"/>
    </source>
</evidence>
<dbReference type="NCBIfam" id="TIGR00589">
    <property type="entry name" value="ogt"/>
    <property type="match status" value="1"/>
</dbReference>
<keyword evidence="11" id="KW-1185">Reference proteome</keyword>
<feature type="domain" description="Methylated-DNA-[protein]-cysteine S-methyltransferase DNA binding" evidence="9">
    <location>
        <begin position="105"/>
        <end position="184"/>
    </location>
</feature>
<evidence type="ECO:0000313" key="11">
    <source>
        <dbReference type="Proteomes" id="UP001139447"/>
    </source>
</evidence>
<evidence type="ECO:0000256" key="8">
    <source>
        <dbReference type="ARBA" id="ARBA00049348"/>
    </source>
</evidence>
<dbReference type="EMBL" id="JALGBI010000001">
    <property type="protein sequence ID" value="MCJ0762519.1"/>
    <property type="molecule type" value="Genomic_DNA"/>
</dbReference>
<dbReference type="InterPro" id="IPR036388">
    <property type="entry name" value="WH-like_DNA-bd_sf"/>
</dbReference>
<keyword evidence="6" id="KW-0227">DNA damage</keyword>
<dbReference type="InterPro" id="IPR014048">
    <property type="entry name" value="MethylDNA_cys_MeTrfase_DNA-bd"/>
</dbReference>
<dbReference type="SUPFAM" id="SSF46767">
    <property type="entry name" value="Methylated DNA-protein cysteine methyltransferase, C-terminal domain"/>
    <property type="match status" value="1"/>
</dbReference>
<dbReference type="SUPFAM" id="SSF53155">
    <property type="entry name" value="Methylated DNA-protein cysteine methyltransferase domain"/>
    <property type="match status" value="1"/>
</dbReference>
<dbReference type="RefSeq" id="WP_243304837.1">
    <property type="nucleotide sequence ID" value="NZ_JALGBI010000001.1"/>
</dbReference>
<dbReference type="EC" id="2.1.1.63" evidence="3"/>
<dbReference type="Pfam" id="PF01035">
    <property type="entry name" value="DNA_binding_1"/>
    <property type="match status" value="1"/>
</dbReference>
<comment type="catalytic activity">
    <reaction evidence="8">
        <text>a 6-O-methyl-2'-deoxyguanosine in DNA + L-cysteinyl-[protein] = S-methyl-L-cysteinyl-[protein] + a 2'-deoxyguanosine in DNA</text>
        <dbReference type="Rhea" id="RHEA:24000"/>
        <dbReference type="Rhea" id="RHEA-COMP:10131"/>
        <dbReference type="Rhea" id="RHEA-COMP:10132"/>
        <dbReference type="Rhea" id="RHEA-COMP:11367"/>
        <dbReference type="Rhea" id="RHEA-COMP:11368"/>
        <dbReference type="ChEBI" id="CHEBI:29950"/>
        <dbReference type="ChEBI" id="CHEBI:82612"/>
        <dbReference type="ChEBI" id="CHEBI:85445"/>
        <dbReference type="ChEBI" id="CHEBI:85448"/>
        <dbReference type="EC" id="2.1.1.63"/>
    </reaction>
</comment>
<evidence type="ECO:0000256" key="4">
    <source>
        <dbReference type="ARBA" id="ARBA00022603"/>
    </source>
</evidence>
<comment type="similarity">
    <text evidence="2">Belongs to the MGMT family.</text>
</comment>
<sequence length="193" mass="20515">MKTHSISTFKYSFRAPGSQVQGPIRFAVGQTVLGKVIVGRSQRGICAIFLGEDAQALRDQLAAEFPTIELQADEDSLERELNQVIGFIDKDQSEGVVNLDIGGTAFQQKVWQALCGIPAGKTRSYGDVARDLGVPEAVRAVAGACAANVLAIAIPCHRVVRSDGSISGYRWGAERKRTLLAEEAAGRATASAA</sequence>
<protein>
    <recommendedName>
        <fullName evidence="3">methylated-DNA--[protein]-cysteine S-methyltransferase</fullName>
        <ecNumber evidence="3">2.1.1.63</ecNumber>
    </recommendedName>
</protein>
<dbReference type="Gene3D" id="1.10.10.10">
    <property type="entry name" value="Winged helix-like DNA-binding domain superfamily/Winged helix DNA-binding domain"/>
    <property type="match status" value="1"/>
</dbReference>
<comment type="catalytic activity">
    <reaction evidence="1">
        <text>a 4-O-methyl-thymidine in DNA + L-cysteinyl-[protein] = a thymidine in DNA + S-methyl-L-cysteinyl-[protein]</text>
        <dbReference type="Rhea" id="RHEA:53428"/>
        <dbReference type="Rhea" id="RHEA-COMP:10131"/>
        <dbReference type="Rhea" id="RHEA-COMP:10132"/>
        <dbReference type="Rhea" id="RHEA-COMP:13555"/>
        <dbReference type="Rhea" id="RHEA-COMP:13556"/>
        <dbReference type="ChEBI" id="CHEBI:29950"/>
        <dbReference type="ChEBI" id="CHEBI:82612"/>
        <dbReference type="ChEBI" id="CHEBI:137386"/>
        <dbReference type="ChEBI" id="CHEBI:137387"/>
        <dbReference type="EC" id="2.1.1.63"/>
    </reaction>
</comment>
<keyword evidence="7" id="KW-0234">DNA repair</keyword>
<reference evidence="10" key="1">
    <citation type="submission" date="2022-03" db="EMBL/GenBank/DDBJ databases">
        <authorList>
            <person name="Woo C.Y."/>
        </authorList>
    </citation>
    <scope>NUCLEOTIDE SEQUENCE</scope>
    <source>
        <strain evidence="10">CYS-02</strain>
    </source>
</reference>
<proteinExistence type="inferred from homology"/>
<evidence type="ECO:0000259" key="9">
    <source>
        <dbReference type="Pfam" id="PF01035"/>
    </source>
</evidence>
<organism evidence="10 11">
    <name type="scientific">Variovorax terrae</name>
    <dbReference type="NCBI Taxonomy" id="2923278"/>
    <lineage>
        <taxon>Bacteria</taxon>
        <taxon>Pseudomonadati</taxon>
        <taxon>Pseudomonadota</taxon>
        <taxon>Betaproteobacteria</taxon>
        <taxon>Burkholderiales</taxon>
        <taxon>Comamonadaceae</taxon>
        <taxon>Variovorax</taxon>
    </lineage>
</organism>
<dbReference type="PANTHER" id="PTHR10815:SF14">
    <property type="entry name" value="BIFUNCTIONAL TRANSCRIPTIONAL ACTIVATOR_DNA REPAIR ENZYME ADA"/>
    <property type="match status" value="1"/>
</dbReference>
<gene>
    <name evidence="10" type="ORF">MMF98_04770</name>
</gene>
<dbReference type="GO" id="GO:0006281">
    <property type="term" value="P:DNA repair"/>
    <property type="evidence" value="ECO:0007669"/>
    <property type="project" value="UniProtKB-KW"/>
</dbReference>
<dbReference type="AlphaFoldDB" id="A0A9X1VSZ1"/>
<dbReference type="CDD" id="cd06445">
    <property type="entry name" value="ATase"/>
    <property type="match status" value="1"/>
</dbReference>
<evidence type="ECO:0000256" key="1">
    <source>
        <dbReference type="ARBA" id="ARBA00001286"/>
    </source>
</evidence>
<keyword evidence="4 10" id="KW-0489">Methyltransferase</keyword>
<dbReference type="Proteomes" id="UP001139447">
    <property type="component" value="Unassembled WGS sequence"/>
</dbReference>
<evidence type="ECO:0000256" key="7">
    <source>
        <dbReference type="ARBA" id="ARBA00023204"/>
    </source>
</evidence>
<keyword evidence="5 10" id="KW-0808">Transferase</keyword>
<dbReference type="Gene3D" id="3.30.160.70">
    <property type="entry name" value="Methylated DNA-protein cysteine methyltransferase domain"/>
    <property type="match status" value="1"/>
</dbReference>
<dbReference type="InterPro" id="IPR036217">
    <property type="entry name" value="MethylDNA_cys_MeTrfase_DNAb"/>
</dbReference>
<evidence type="ECO:0000313" key="10">
    <source>
        <dbReference type="EMBL" id="MCJ0762519.1"/>
    </source>
</evidence>
<evidence type="ECO:0000256" key="2">
    <source>
        <dbReference type="ARBA" id="ARBA00008711"/>
    </source>
</evidence>
<comment type="caution">
    <text evidence="10">The sequence shown here is derived from an EMBL/GenBank/DDBJ whole genome shotgun (WGS) entry which is preliminary data.</text>
</comment>
<evidence type="ECO:0000256" key="5">
    <source>
        <dbReference type="ARBA" id="ARBA00022679"/>
    </source>
</evidence>
<dbReference type="GO" id="GO:0003908">
    <property type="term" value="F:methylated-DNA-[protein]-cysteine S-methyltransferase activity"/>
    <property type="evidence" value="ECO:0007669"/>
    <property type="project" value="UniProtKB-EC"/>
</dbReference>
<dbReference type="InterPro" id="IPR036631">
    <property type="entry name" value="MGMT_N_sf"/>
</dbReference>